<dbReference type="RefSeq" id="WP_200309795.1">
    <property type="nucleotide sequence ID" value="NZ_JAENIM010000008.1"/>
</dbReference>
<keyword evidence="3 6" id="KW-0472">Membrane</keyword>
<evidence type="ECO:0000259" key="7">
    <source>
        <dbReference type="Pfam" id="PF00263"/>
    </source>
</evidence>
<keyword evidence="6" id="KW-0812">Transmembrane</keyword>
<sequence length="856" mass="92120">MENTQTHRHCKAIAKLMAVAAVMPVAISVATAGDSGYTSGGGGSTSSMARAEIARRAGLVQDADAALYAGRQAYANKDYETAVAEYRKAVNLLPPGPALADRRADYNAHLGDGVSALAQQYRRVGKYDEARSLLEEATELDPANFNAKKQLAYLDDPIRTNPSLTYEHTQNVDKVRQSLYKGEGFFNLGDYDKAEEEFKKVLRVDKYNIAARRWMERVDSARSEYYRSAYDQTRSHMLAQVDKAWEIAVPAENANIPTLDGLDMNTRSEGVLYLRNKLDNIVIPIVDFENTSVEEAIDFLRIRARELDLTETDPTRKGINFIIRKPKGGSATDAGDGDDLLGSDIGSARIPSLKLRNVPLGVALQYICDLTRLRYKVDDHSVSLLPINSLETDELYSRTFVVPPDFLARVSAGSAGDTVDDDPFAASSGTGGAALAPRRSVKELLSEKGVSFPDGANANYVAGGSQLIVYNTLNNLDVIDQLVQAMRTEGGKQVRIMTKFVEISQENTDELGFDWIVTPFALGGDGYIGGGTTGNGAQRVTGDFTSVNGRSIAGNPVTNISTSGLRSGDYAISRNSIDAILNNPNRNAQTNSVAPGIMSLTGVWGSEQVQMIMRGLAQKKGSDVMTAPSVIARSGEKASIEVIREFIYPTEYEPPELPSSVGSSSFDGGLIGGSSSSFPVTPATPTAFETRNTGVTLEIEPTIGPDNYTIDLRFAPDITEFEGFINYGSPIQSPGQDALGNPVSVTITENRIEMPVFSTRKVTTALTIYDGYTVSVGGLVSESVQNVEDKVPIFGDLPLVGRLFQSQAENRIKSNLIVFVTAQIIDATGRPIHGDSGDAAFGDAAALDTVGVLPGK</sequence>
<dbReference type="InterPro" id="IPR004846">
    <property type="entry name" value="T2SS/T3SS_dom"/>
</dbReference>
<evidence type="ECO:0000313" key="8">
    <source>
        <dbReference type="EMBL" id="MBK1789752.1"/>
    </source>
</evidence>
<dbReference type="InterPro" id="IPR049997">
    <property type="entry name" value="Amuc_1098-like"/>
</dbReference>
<comment type="caution">
    <text evidence="8">The sequence shown here is derived from an EMBL/GenBank/DDBJ whole genome shotgun (WGS) entry which is preliminary data.</text>
</comment>
<dbReference type="EMBL" id="JAENIM010000008">
    <property type="protein sequence ID" value="MBK1789752.1"/>
    <property type="molecule type" value="Genomic_DNA"/>
</dbReference>
<feature type="repeat" description="TPR" evidence="4">
    <location>
        <begin position="175"/>
        <end position="208"/>
    </location>
</feature>
<evidence type="ECO:0000256" key="1">
    <source>
        <dbReference type="ARBA" id="ARBA00004370"/>
    </source>
</evidence>
<feature type="domain" description="Type II/III secretion system secretin-like" evidence="7">
    <location>
        <begin position="616"/>
        <end position="826"/>
    </location>
</feature>
<accession>A0A8J7MA81</accession>
<dbReference type="Pfam" id="PF00263">
    <property type="entry name" value="Secretin"/>
    <property type="match status" value="1"/>
</dbReference>
<dbReference type="Gene3D" id="1.25.40.10">
    <property type="entry name" value="Tetratricopeptide repeat domain"/>
    <property type="match status" value="1"/>
</dbReference>
<proteinExistence type="inferred from homology"/>
<evidence type="ECO:0000313" key="9">
    <source>
        <dbReference type="Proteomes" id="UP000624703"/>
    </source>
</evidence>
<dbReference type="NCBIfam" id="NF042912">
    <property type="entry name" value="Amuc_1098_fam"/>
    <property type="match status" value="1"/>
</dbReference>
<gene>
    <name evidence="8" type="ORF">JIN82_01140</name>
</gene>
<reference evidence="8" key="1">
    <citation type="submission" date="2021-01" db="EMBL/GenBank/DDBJ databases">
        <title>Modified the classification status of verrucomicrobia.</title>
        <authorList>
            <person name="Feng X."/>
        </authorList>
    </citation>
    <scope>NUCLEOTIDE SEQUENCE</scope>
    <source>
        <strain evidence="8">_KCTC 22039</strain>
    </source>
</reference>
<dbReference type="SMART" id="SM00028">
    <property type="entry name" value="TPR"/>
    <property type="match status" value="3"/>
</dbReference>
<feature type="transmembrane region" description="Helical" evidence="6">
    <location>
        <begin position="12"/>
        <end position="30"/>
    </location>
</feature>
<dbReference type="Pfam" id="PF13428">
    <property type="entry name" value="TPR_14"/>
    <property type="match status" value="1"/>
</dbReference>
<dbReference type="PANTHER" id="PTHR30332">
    <property type="entry name" value="PROBABLE GENERAL SECRETION PATHWAY PROTEIN D"/>
    <property type="match status" value="1"/>
</dbReference>
<name>A0A8J7MA81_9BACT</name>
<protein>
    <submittedName>
        <fullName evidence="8">Tetratricopeptide repeat protein</fullName>
    </submittedName>
</protein>
<dbReference type="GO" id="GO:0009306">
    <property type="term" value="P:protein secretion"/>
    <property type="evidence" value="ECO:0007669"/>
    <property type="project" value="InterPro"/>
</dbReference>
<dbReference type="GO" id="GO:0015627">
    <property type="term" value="C:type II protein secretion system complex"/>
    <property type="evidence" value="ECO:0007669"/>
    <property type="project" value="TreeGrafter"/>
</dbReference>
<evidence type="ECO:0000256" key="5">
    <source>
        <dbReference type="RuleBase" id="RU004003"/>
    </source>
</evidence>
<dbReference type="Proteomes" id="UP000624703">
    <property type="component" value="Unassembled WGS sequence"/>
</dbReference>
<dbReference type="Pfam" id="PF13181">
    <property type="entry name" value="TPR_8"/>
    <property type="match status" value="1"/>
</dbReference>
<dbReference type="SUPFAM" id="SSF48452">
    <property type="entry name" value="TPR-like"/>
    <property type="match status" value="1"/>
</dbReference>
<keyword evidence="2" id="KW-0732">Signal</keyword>
<comment type="similarity">
    <text evidence="5">Belongs to the bacterial secretin family.</text>
</comment>
<dbReference type="GO" id="GO:0016020">
    <property type="term" value="C:membrane"/>
    <property type="evidence" value="ECO:0007669"/>
    <property type="project" value="UniProtKB-SubCell"/>
</dbReference>
<dbReference type="InterPro" id="IPR011990">
    <property type="entry name" value="TPR-like_helical_dom_sf"/>
</dbReference>
<feature type="repeat" description="TPR" evidence="4">
    <location>
        <begin position="111"/>
        <end position="144"/>
    </location>
</feature>
<evidence type="ECO:0000256" key="2">
    <source>
        <dbReference type="ARBA" id="ARBA00022729"/>
    </source>
</evidence>
<keyword evidence="9" id="KW-1185">Reference proteome</keyword>
<evidence type="ECO:0000256" key="3">
    <source>
        <dbReference type="ARBA" id="ARBA00023136"/>
    </source>
</evidence>
<keyword evidence="4" id="KW-0802">TPR repeat</keyword>
<dbReference type="AlphaFoldDB" id="A0A8J7MA81"/>
<dbReference type="InterPro" id="IPR019734">
    <property type="entry name" value="TPR_rpt"/>
</dbReference>
<evidence type="ECO:0000256" key="6">
    <source>
        <dbReference type="SAM" id="Phobius"/>
    </source>
</evidence>
<dbReference type="PROSITE" id="PS50005">
    <property type="entry name" value="TPR"/>
    <property type="match status" value="3"/>
</dbReference>
<feature type="repeat" description="TPR" evidence="4">
    <location>
        <begin position="63"/>
        <end position="96"/>
    </location>
</feature>
<organism evidence="8 9">
    <name type="scientific">Persicirhabdus sediminis</name>
    <dbReference type="NCBI Taxonomy" id="454144"/>
    <lineage>
        <taxon>Bacteria</taxon>
        <taxon>Pseudomonadati</taxon>
        <taxon>Verrucomicrobiota</taxon>
        <taxon>Verrucomicrobiia</taxon>
        <taxon>Verrucomicrobiales</taxon>
        <taxon>Verrucomicrobiaceae</taxon>
        <taxon>Persicirhabdus</taxon>
    </lineage>
</organism>
<dbReference type="InterPro" id="IPR050810">
    <property type="entry name" value="Bact_Secretion_Sys_Channel"/>
</dbReference>
<dbReference type="PANTHER" id="PTHR30332:SF24">
    <property type="entry name" value="SECRETIN GSPD-RELATED"/>
    <property type="match status" value="1"/>
</dbReference>
<comment type="subcellular location">
    <subcellularLocation>
        <location evidence="1">Membrane</location>
    </subcellularLocation>
</comment>
<keyword evidence="6" id="KW-1133">Transmembrane helix</keyword>
<evidence type="ECO:0000256" key="4">
    <source>
        <dbReference type="PROSITE-ProRule" id="PRU00339"/>
    </source>
</evidence>